<keyword evidence="1" id="KW-1133">Transmembrane helix</keyword>
<dbReference type="AlphaFoldDB" id="X1P0A9"/>
<sequence length="45" mass="4672">LTAMILIAILEAFAIAYQIDGATLGLAFAAIAGLGGYQLGVYRKK</sequence>
<accession>X1P0A9</accession>
<keyword evidence="1" id="KW-0472">Membrane</keyword>
<dbReference type="EMBL" id="BARV01037333">
    <property type="protein sequence ID" value="GAI49742.1"/>
    <property type="molecule type" value="Genomic_DNA"/>
</dbReference>
<proteinExistence type="predicted"/>
<feature type="transmembrane region" description="Helical" evidence="1">
    <location>
        <begin position="24"/>
        <end position="42"/>
    </location>
</feature>
<reference evidence="2" key="1">
    <citation type="journal article" date="2014" name="Front. Microbiol.">
        <title>High frequency of phylogenetically diverse reductive dehalogenase-homologous genes in deep subseafloor sedimentary metagenomes.</title>
        <authorList>
            <person name="Kawai M."/>
            <person name="Futagami T."/>
            <person name="Toyoda A."/>
            <person name="Takaki Y."/>
            <person name="Nishi S."/>
            <person name="Hori S."/>
            <person name="Arai W."/>
            <person name="Tsubouchi T."/>
            <person name="Morono Y."/>
            <person name="Uchiyama I."/>
            <person name="Ito T."/>
            <person name="Fujiyama A."/>
            <person name="Inagaki F."/>
            <person name="Takami H."/>
        </authorList>
    </citation>
    <scope>NUCLEOTIDE SEQUENCE</scope>
    <source>
        <strain evidence="2">Expedition CK06-06</strain>
    </source>
</reference>
<protein>
    <submittedName>
        <fullName evidence="2">Uncharacterized protein</fullName>
    </submittedName>
</protein>
<gene>
    <name evidence="2" type="ORF">S06H3_57779</name>
</gene>
<evidence type="ECO:0000256" key="1">
    <source>
        <dbReference type="SAM" id="Phobius"/>
    </source>
</evidence>
<evidence type="ECO:0000313" key="2">
    <source>
        <dbReference type="EMBL" id="GAI49742.1"/>
    </source>
</evidence>
<organism evidence="2">
    <name type="scientific">marine sediment metagenome</name>
    <dbReference type="NCBI Taxonomy" id="412755"/>
    <lineage>
        <taxon>unclassified sequences</taxon>
        <taxon>metagenomes</taxon>
        <taxon>ecological metagenomes</taxon>
    </lineage>
</organism>
<name>X1P0A9_9ZZZZ</name>
<feature type="non-terminal residue" evidence="2">
    <location>
        <position position="1"/>
    </location>
</feature>
<keyword evidence="1" id="KW-0812">Transmembrane</keyword>
<comment type="caution">
    <text evidence="2">The sequence shown here is derived from an EMBL/GenBank/DDBJ whole genome shotgun (WGS) entry which is preliminary data.</text>
</comment>